<reference evidence="1" key="1">
    <citation type="submission" date="2021-04" db="EMBL/GenBank/DDBJ databases">
        <authorList>
            <person name="Hornung B."/>
        </authorList>
    </citation>
    <scope>NUCLEOTIDE SEQUENCE</scope>
    <source>
        <strain evidence="1">G5G6</strain>
    </source>
</reference>
<gene>
    <name evidence="1" type="ORF">GTOL_12237</name>
</gene>
<evidence type="ECO:0000313" key="1">
    <source>
        <dbReference type="EMBL" id="CAG4884354.1"/>
    </source>
</evidence>
<dbReference type="EMBL" id="CAJQUM010000001">
    <property type="protein sequence ID" value="CAG4884354.1"/>
    <property type="molecule type" value="Genomic_DNA"/>
</dbReference>
<protein>
    <recommendedName>
        <fullName evidence="3">Transposase</fullName>
    </recommendedName>
</protein>
<comment type="caution">
    <text evidence="1">The sequence shown here is derived from an EMBL/GenBank/DDBJ whole genome shotgun (WGS) entry which is preliminary data.</text>
</comment>
<organism evidence="1 2">
    <name type="scientific">Georgfuchsia toluolica</name>
    <dbReference type="NCBI Taxonomy" id="424218"/>
    <lineage>
        <taxon>Bacteria</taxon>
        <taxon>Pseudomonadati</taxon>
        <taxon>Pseudomonadota</taxon>
        <taxon>Betaproteobacteria</taxon>
        <taxon>Nitrosomonadales</taxon>
        <taxon>Sterolibacteriaceae</taxon>
        <taxon>Georgfuchsia</taxon>
    </lineage>
</organism>
<dbReference type="AlphaFoldDB" id="A0A916J516"/>
<keyword evidence="2" id="KW-1185">Reference proteome</keyword>
<proteinExistence type="predicted"/>
<dbReference type="Proteomes" id="UP000742786">
    <property type="component" value="Unassembled WGS sequence"/>
</dbReference>
<accession>A0A916J516</accession>
<sequence>MLGDASNARRHRDQLLAREVVESFFAEVMALADKKGLLSKEHFSVDGTLDPILVEVRRKTQTATSAIDKRVTEGG</sequence>
<name>A0A916J516_9PROT</name>
<evidence type="ECO:0000313" key="2">
    <source>
        <dbReference type="Proteomes" id="UP000742786"/>
    </source>
</evidence>
<evidence type="ECO:0008006" key="3">
    <source>
        <dbReference type="Google" id="ProtNLM"/>
    </source>
</evidence>